<comment type="subcellular location">
    <subcellularLocation>
        <location evidence="2">Cytoplasm</location>
    </subcellularLocation>
    <subcellularLocation>
        <location evidence="1">Nucleus</location>
    </subcellularLocation>
</comment>
<organism evidence="12 13">
    <name type="scientific">Microctonus hyperodae</name>
    <name type="common">Parasitoid wasp</name>
    <dbReference type="NCBI Taxonomy" id="165561"/>
    <lineage>
        <taxon>Eukaryota</taxon>
        <taxon>Metazoa</taxon>
        <taxon>Ecdysozoa</taxon>
        <taxon>Arthropoda</taxon>
        <taxon>Hexapoda</taxon>
        <taxon>Insecta</taxon>
        <taxon>Pterygota</taxon>
        <taxon>Neoptera</taxon>
        <taxon>Endopterygota</taxon>
        <taxon>Hymenoptera</taxon>
        <taxon>Apocrita</taxon>
        <taxon>Ichneumonoidea</taxon>
        <taxon>Braconidae</taxon>
        <taxon>Euphorinae</taxon>
        <taxon>Microctonus</taxon>
    </lineage>
</organism>
<feature type="region of interest" description="Disordered" evidence="11">
    <location>
        <begin position="47"/>
        <end position="100"/>
    </location>
</feature>
<evidence type="ECO:0000256" key="1">
    <source>
        <dbReference type="ARBA" id="ARBA00004123"/>
    </source>
</evidence>
<evidence type="ECO:0000256" key="2">
    <source>
        <dbReference type="ARBA" id="ARBA00004496"/>
    </source>
</evidence>
<dbReference type="InterPro" id="IPR029338">
    <property type="entry name" value="TSSC4"/>
</dbReference>
<evidence type="ECO:0000313" key="12">
    <source>
        <dbReference type="EMBL" id="KAK0168147.1"/>
    </source>
</evidence>
<proteinExistence type="inferred from homology"/>
<evidence type="ECO:0000256" key="5">
    <source>
        <dbReference type="ARBA" id="ARBA00022664"/>
    </source>
</evidence>
<dbReference type="PANTHER" id="PTHR13445:SF3">
    <property type="entry name" value="U5 SMALL NUCLEAR RIBONUCLEOPROTEIN TSSC4"/>
    <property type="match status" value="1"/>
</dbReference>
<evidence type="ECO:0000256" key="9">
    <source>
        <dbReference type="ARBA" id="ARBA00035304"/>
    </source>
</evidence>
<feature type="compositionally biased region" description="Basic and acidic residues" evidence="11">
    <location>
        <begin position="140"/>
        <end position="152"/>
    </location>
</feature>
<protein>
    <recommendedName>
        <fullName evidence="9">U5 small nuclear ribonucleoprotein TSSC4</fullName>
    </recommendedName>
</protein>
<evidence type="ECO:0000256" key="8">
    <source>
        <dbReference type="ARBA" id="ARBA00023242"/>
    </source>
</evidence>
<keyword evidence="5" id="KW-0507">mRNA processing</keyword>
<dbReference type="GO" id="GO:0005681">
    <property type="term" value="C:spliceosomal complex"/>
    <property type="evidence" value="ECO:0007669"/>
    <property type="project" value="UniProtKB-KW"/>
</dbReference>
<evidence type="ECO:0000256" key="4">
    <source>
        <dbReference type="ARBA" id="ARBA00022490"/>
    </source>
</evidence>
<feature type="region of interest" description="Disordered" evidence="11">
    <location>
        <begin position="135"/>
        <end position="183"/>
    </location>
</feature>
<keyword evidence="13" id="KW-1185">Reference proteome</keyword>
<accession>A0AA39KNS3</accession>
<dbReference type="GO" id="GO:0008380">
    <property type="term" value="P:RNA splicing"/>
    <property type="evidence" value="ECO:0007669"/>
    <property type="project" value="UniProtKB-KW"/>
</dbReference>
<comment type="similarity">
    <text evidence="3">Belongs to the TSSC4 family.</text>
</comment>
<comment type="caution">
    <text evidence="12">The sequence shown here is derived from an EMBL/GenBank/DDBJ whole genome shotgun (WGS) entry which is preliminary data.</text>
</comment>
<keyword evidence="4" id="KW-0963">Cytoplasm</keyword>
<dbReference type="GO" id="GO:0006397">
    <property type="term" value="P:mRNA processing"/>
    <property type="evidence" value="ECO:0007669"/>
    <property type="project" value="UniProtKB-KW"/>
</dbReference>
<dbReference type="AlphaFoldDB" id="A0AA39KNS3"/>
<dbReference type="Pfam" id="PF15264">
    <property type="entry name" value="TSSC4"/>
    <property type="match status" value="1"/>
</dbReference>
<reference evidence="12" key="2">
    <citation type="submission" date="2023-03" db="EMBL/GenBank/DDBJ databases">
        <authorList>
            <person name="Inwood S.N."/>
            <person name="Skelly J.G."/>
            <person name="Guhlin J."/>
            <person name="Harrop T.W.R."/>
            <person name="Goldson S.G."/>
            <person name="Dearden P.K."/>
        </authorList>
    </citation>
    <scope>NUCLEOTIDE SEQUENCE</scope>
    <source>
        <strain evidence="12">Lincoln</strain>
        <tissue evidence="12">Whole body</tissue>
    </source>
</reference>
<dbReference type="Proteomes" id="UP001168972">
    <property type="component" value="Unassembled WGS sequence"/>
</dbReference>
<gene>
    <name evidence="12" type="ORF">PV327_001975</name>
</gene>
<comment type="function">
    <text evidence="10">Protein associated with the U5 snRNP, during its maturation and its post-splicing recycling and which is required for spliceosomal tri-snRNP complex assembly in the nucleus. Has a molecular sequestering activity and transiently hinders SNRNP200 binding sites for constitutive splicing factors that intervene later during the assembly of the spliceosome and splicing. Together with its molecular sequestering activity, may also function as a molecular adapter and placeholder, coordinating the assembly of the U5 snRNP and its association with the U4/U6 di-snRNP.</text>
</comment>
<keyword evidence="7" id="KW-0508">mRNA splicing</keyword>
<reference evidence="12" key="1">
    <citation type="journal article" date="2023" name="bioRxiv">
        <title>Scaffold-level genome assemblies of two parasitoid biocontrol wasps reveal the parthenogenesis mechanism and an associated novel virus.</title>
        <authorList>
            <person name="Inwood S."/>
            <person name="Skelly J."/>
            <person name="Guhlin J."/>
            <person name="Harrop T."/>
            <person name="Goldson S."/>
            <person name="Dearden P."/>
        </authorList>
    </citation>
    <scope>NUCLEOTIDE SEQUENCE</scope>
    <source>
        <strain evidence="12">Lincoln</strain>
        <tissue evidence="12">Whole body</tissue>
    </source>
</reference>
<evidence type="ECO:0000313" key="13">
    <source>
        <dbReference type="Proteomes" id="UP001168972"/>
    </source>
</evidence>
<dbReference type="EMBL" id="JAQQBR010001831">
    <property type="protein sequence ID" value="KAK0168147.1"/>
    <property type="molecule type" value="Genomic_DNA"/>
</dbReference>
<dbReference type="PANTHER" id="PTHR13445">
    <property type="entry name" value="TUMOR SUPPRESSING SUBTRANSFERABLE CANDIDATE 4 TSSC4"/>
    <property type="match status" value="1"/>
</dbReference>
<evidence type="ECO:0000256" key="10">
    <source>
        <dbReference type="ARBA" id="ARBA00045970"/>
    </source>
</evidence>
<sequence>MKVPTTGNFMINGGDSAFINRQKELFDQLSQAEKECNKDQTKIIKLNDLESKTFSRPPPPGKRRKSETRQFRGKESIFKQPALPSPFADRPIPDHHRNPHKWKRYSLDDVQSSDMSDKTNTISALSFLNKLKQQKSKNKFNAESKMEIDRPNKYSIASSSSSSSSSGSVVLYEKPSSKQKNQQTFEIITNDNEKIMYRGSKIILPEYVVGQKPINKSRKEKVKIQNIDHRKKLKLNHLEEFDDDN</sequence>
<evidence type="ECO:0000256" key="11">
    <source>
        <dbReference type="SAM" id="MobiDB-lite"/>
    </source>
</evidence>
<dbReference type="GO" id="GO:0005737">
    <property type="term" value="C:cytoplasm"/>
    <property type="evidence" value="ECO:0007669"/>
    <property type="project" value="UniProtKB-SubCell"/>
</dbReference>
<name>A0AA39KNS3_MICHY</name>
<keyword evidence="6" id="KW-0747">Spliceosome</keyword>
<keyword evidence="8" id="KW-0539">Nucleus</keyword>
<evidence type="ECO:0000256" key="6">
    <source>
        <dbReference type="ARBA" id="ARBA00022728"/>
    </source>
</evidence>
<evidence type="ECO:0000256" key="7">
    <source>
        <dbReference type="ARBA" id="ARBA00023187"/>
    </source>
</evidence>
<feature type="compositionally biased region" description="Low complexity" evidence="11">
    <location>
        <begin position="158"/>
        <end position="168"/>
    </location>
</feature>
<feature type="compositionally biased region" description="Basic and acidic residues" evidence="11">
    <location>
        <begin position="67"/>
        <end position="77"/>
    </location>
</feature>
<evidence type="ECO:0000256" key="3">
    <source>
        <dbReference type="ARBA" id="ARBA00010362"/>
    </source>
</evidence>